<dbReference type="EMBL" id="KZ668638">
    <property type="protein sequence ID" value="PPR87307.1"/>
    <property type="molecule type" value="Genomic_DNA"/>
</dbReference>
<organism evidence="1 2">
    <name type="scientific">Gossypium barbadense</name>
    <name type="common">Sea Island cotton</name>
    <name type="synonym">Hibiscus barbadensis</name>
    <dbReference type="NCBI Taxonomy" id="3634"/>
    <lineage>
        <taxon>Eukaryota</taxon>
        <taxon>Viridiplantae</taxon>
        <taxon>Streptophyta</taxon>
        <taxon>Embryophyta</taxon>
        <taxon>Tracheophyta</taxon>
        <taxon>Spermatophyta</taxon>
        <taxon>Magnoliopsida</taxon>
        <taxon>eudicotyledons</taxon>
        <taxon>Gunneridae</taxon>
        <taxon>Pentapetalae</taxon>
        <taxon>rosids</taxon>
        <taxon>malvids</taxon>
        <taxon>Malvales</taxon>
        <taxon>Malvaceae</taxon>
        <taxon>Malvoideae</taxon>
        <taxon>Gossypium</taxon>
    </lineage>
</organism>
<dbReference type="OrthoDB" id="1750014at2759"/>
<evidence type="ECO:0000313" key="1">
    <source>
        <dbReference type="EMBL" id="PPR87307.1"/>
    </source>
</evidence>
<protein>
    <submittedName>
        <fullName evidence="1">Uncharacterized protein</fullName>
    </submittedName>
</protein>
<accession>A0A2P5W8C4</accession>
<proteinExistence type="predicted"/>
<evidence type="ECO:0000313" key="2">
    <source>
        <dbReference type="Proteomes" id="UP000239757"/>
    </source>
</evidence>
<name>A0A2P5W8C4_GOSBA</name>
<sequence length="1333" mass="148767">MQSCIEKNVGEDLPSYRVQVDLYQTRDVELSVKVLSSLNGIEDVKSRLLAKAQCILSSHEKVAWDVNISNIAINFPSGNAVSEEFNMVLDLGSLVFASKTELSSSIDGQSFIQKSLVHSASISDWLTGFQLQDLYNHFEVNLVDFEVKLVKTNYPHTISIVKKFCASIAFASCIIPDESRLKQLEVYVTVPSLDANFSLSIYESVVALMVLLNAQCSRSEPVVLRNPDSLHSASSHLGDRPFGLTLTASINSAKLLLDLANDGEHSSSIMLALKTLDVFYFIGGFEVLLEIIDRFSIVHDESKSYTSDVLQFLQSRRLQKENKEVSVVDSSMTLIEVRCYVESLLIQLNRLGKDLLEPVSKAEMSFICSMSLTNETHMNLDLSFYSLELLSLPNLVILARCSDACSTSSVFDLSFSKSNPCQNEFSICLPSLNIWLHSSDWTDILDLFDSYGKKLTTTAKLDSLPGSSAMSVPEHVPQISDKMSAPTCVPLSTMQETVVVLRSENIGIMFYFPMHVAGEEFTELVFAEKGSQNVSSTGTEGKLCKLLTFMTHSKSSELIISGKNAKFKCILEKTSGAVGFQGDDNVNYWPLFQIFQVNVETEICNIEEKPVHVNLEIQCDQLDVWLSHQIFFFLHDVRFDVPGSRSQYDFGSMEFQIQLRKGSLMVSDGRYSLIEYETCQVSLKAIEVTAHTNGEKNNHVLCSFGDLYPSNTANQDGMANTLGDASDPFDENKTAEACFVLYYEAIASIDFTSHKFTLYLNDADLHCYPYIIGLLVGFYDRICSSTAFVGAENAVGPAFEDKSTKNMPGFQFRGFDFSNYSGIGSSDYASLSLDCFPFVTMHNSGSVGSLGSSLRFPVPDWQKSFSLRDNKLRSPSCSSEKGFNPFHSSPLKSKVGMVAFPVSGSSPEASLDAIDINLSGVKLHFHDSSCIVGTITLPTSKSSVSICDDCMDLVSSSEGAILTSSWWTSNFHDFLWGPSLPNLSPILNICMKKRNFGSLSSQFEFSIGIQHTCWVLPFHYIAIIIGYFSLDDWSSNPSMQSTSKSIEHMENQSEIAIICKFEVLESSLIFPIESDDHRFLKTDIQQLYGSFTNHCVLSDVLKDIPPECVVPENKVARPNNCLNIFGRDLSLSLLLFKDDCITFIPGPKPRNFPLVAPFSADFWIRIPSELESLSEKSSDYTCIMSRVGVCQVYVDWSCSGPLLEVLLKNFLLRANFTGNSMNGAVACDLQVNYNNVHKVFWEPFLEPWKFEMEIIRKQNLNALLDNSNITDVHLISTGQLNFNFTEPLIEGKWVGAEELEEEKLRLSIVPQLPSRPRMKKRKVGDEIKYEKMK</sequence>
<dbReference type="PANTHER" id="PTHR16166">
    <property type="entry name" value="VACUOLAR PROTEIN SORTING-ASSOCIATED PROTEIN VPS13"/>
    <property type="match status" value="1"/>
</dbReference>
<gene>
    <name evidence="1" type="ORF">GOBAR_AA33387</name>
</gene>
<dbReference type="Proteomes" id="UP000239757">
    <property type="component" value="Unassembled WGS sequence"/>
</dbReference>
<dbReference type="InterPro" id="IPR026847">
    <property type="entry name" value="VPS13"/>
</dbReference>
<reference evidence="1 2" key="1">
    <citation type="submission" date="2015-01" db="EMBL/GenBank/DDBJ databases">
        <title>Genome of allotetraploid Gossypium barbadense reveals genomic plasticity and fiber elongation in cotton evolution.</title>
        <authorList>
            <person name="Chen X."/>
            <person name="Liu X."/>
            <person name="Zhao B."/>
            <person name="Zheng H."/>
            <person name="Hu Y."/>
            <person name="Lu G."/>
            <person name="Yang C."/>
            <person name="Chen J."/>
            <person name="Shan C."/>
            <person name="Zhang L."/>
            <person name="Zhou Y."/>
            <person name="Wang L."/>
            <person name="Guo W."/>
            <person name="Bai Y."/>
            <person name="Ruan J."/>
            <person name="Shangguan X."/>
            <person name="Mao Y."/>
            <person name="Jiang J."/>
            <person name="Zhu Y."/>
            <person name="Lei J."/>
            <person name="Kang H."/>
            <person name="Chen S."/>
            <person name="He X."/>
            <person name="Wang R."/>
            <person name="Wang Y."/>
            <person name="Chen J."/>
            <person name="Wang L."/>
            <person name="Yu S."/>
            <person name="Wang B."/>
            <person name="Wei J."/>
            <person name="Song S."/>
            <person name="Lu X."/>
            <person name="Gao Z."/>
            <person name="Gu W."/>
            <person name="Deng X."/>
            <person name="Ma D."/>
            <person name="Wang S."/>
            <person name="Liang W."/>
            <person name="Fang L."/>
            <person name="Cai C."/>
            <person name="Zhu X."/>
            <person name="Zhou B."/>
            <person name="Zhang Y."/>
            <person name="Chen Z."/>
            <person name="Xu S."/>
            <person name="Zhu R."/>
            <person name="Wang S."/>
            <person name="Zhang T."/>
            <person name="Zhao G."/>
        </authorList>
    </citation>
    <scope>NUCLEOTIDE SEQUENCE [LARGE SCALE GENOMIC DNA]</scope>
    <source>
        <strain evidence="2">cv. Xinhai21</strain>
        <tissue evidence="1">Leaf</tissue>
    </source>
</reference>
<dbReference type="PANTHER" id="PTHR16166:SF143">
    <property type="entry name" value="PROTEIN SORTING-ASSOCIATED PROTEIN, PUTATIVE (DUF1162)-RELATED"/>
    <property type="match status" value="1"/>
</dbReference>
<dbReference type="GO" id="GO:0006623">
    <property type="term" value="P:protein targeting to vacuole"/>
    <property type="evidence" value="ECO:0007669"/>
    <property type="project" value="TreeGrafter"/>
</dbReference>
<dbReference type="GO" id="GO:0045053">
    <property type="term" value="P:protein retention in Golgi apparatus"/>
    <property type="evidence" value="ECO:0007669"/>
    <property type="project" value="TreeGrafter"/>
</dbReference>